<evidence type="ECO:0000313" key="2">
    <source>
        <dbReference type="Proteomes" id="UP001445076"/>
    </source>
</evidence>
<dbReference type="SUPFAM" id="SSF50814">
    <property type="entry name" value="Lipocalins"/>
    <property type="match status" value="1"/>
</dbReference>
<name>A0AAW0VSL3_CHEQU</name>
<gene>
    <name evidence="1" type="ORF">OTU49_013430</name>
</gene>
<organism evidence="1 2">
    <name type="scientific">Cherax quadricarinatus</name>
    <name type="common">Australian red claw crayfish</name>
    <dbReference type="NCBI Taxonomy" id="27406"/>
    <lineage>
        <taxon>Eukaryota</taxon>
        <taxon>Metazoa</taxon>
        <taxon>Ecdysozoa</taxon>
        <taxon>Arthropoda</taxon>
        <taxon>Crustacea</taxon>
        <taxon>Multicrustacea</taxon>
        <taxon>Malacostraca</taxon>
        <taxon>Eumalacostraca</taxon>
        <taxon>Eucarida</taxon>
        <taxon>Decapoda</taxon>
        <taxon>Pleocyemata</taxon>
        <taxon>Astacidea</taxon>
        <taxon>Parastacoidea</taxon>
        <taxon>Parastacidae</taxon>
        <taxon>Cherax</taxon>
    </lineage>
</organism>
<accession>A0AAW0VSL3</accession>
<protein>
    <submittedName>
        <fullName evidence="1">Uncharacterized protein</fullName>
    </submittedName>
</protein>
<dbReference type="PANTHER" id="PTHR10612:SF34">
    <property type="entry name" value="APOLIPOPROTEIN D"/>
    <property type="match status" value="1"/>
</dbReference>
<reference evidence="1 2" key="1">
    <citation type="journal article" date="2024" name="BMC Genomics">
        <title>Genome assembly of redclaw crayfish (Cherax quadricarinatus) provides insights into its immune adaptation and hypoxia tolerance.</title>
        <authorList>
            <person name="Liu Z."/>
            <person name="Zheng J."/>
            <person name="Li H."/>
            <person name="Fang K."/>
            <person name="Wang S."/>
            <person name="He J."/>
            <person name="Zhou D."/>
            <person name="Weng S."/>
            <person name="Chi M."/>
            <person name="Gu Z."/>
            <person name="He J."/>
            <person name="Li F."/>
            <person name="Wang M."/>
        </authorList>
    </citation>
    <scope>NUCLEOTIDE SEQUENCE [LARGE SCALE GENOMIC DNA]</scope>
    <source>
        <strain evidence="1">ZL_2023a</strain>
    </source>
</reference>
<dbReference type="GO" id="GO:0006629">
    <property type="term" value="P:lipid metabolic process"/>
    <property type="evidence" value="ECO:0007669"/>
    <property type="project" value="TreeGrafter"/>
</dbReference>
<dbReference type="GO" id="GO:0000302">
    <property type="term" value="P:response to reactive oxygen species"/>
    <property type="evidence" value="ECO:0007669"/>
    <property type="project" value="TreeGrafter"/>
</dbReference>
<dbReference type="GO" id="GO:0005737">
    <property type="term" value="C:cytoplasm"/>
    <property type="evidence" value="ECO:0007669"/>
    <property type="project" value="TreeGrafter"/>
</dbReference>
<dbReference type="InterPro" id="IPR012674">
    <property type="entry name" value="Calycin"/>
</dbReference>
<sequence length="176" mass="19926">FCGIWYQVEEVPNTYVDVKQCIRLNYTWDGIQFDVVSEGLDEDGQLVDQFTSISQVQPQGQTHSRPYLQIRSPNVPPVPCHIINTNYISFACIYSCFEFIGLKVEIYSVLSRTPKAANSSLAACHGSFQELDIDLESLQLVDQGDECWYRDASQSEALKTRRLTITQDSDSAVSDR</sequence>
<dbReference type="PANTHER" id="PTHR10612">
    <property type="entry name" value="APOLIPOPROTEIN D"/>
    <property type="match status" value="1"/>
</dbReference>
<dbReference type="Proteomes" id="UP001445076">
    <property type="component" value="Unassembled WGS sequence"/>
</dbReference>
<comment type="caution">
    <text evidence="1">The sequence shown here is derived from an EMBL/GenBank/DDBJ whole genome shotgun (WGS) entry which is preliminary data.</text>
</comment>
<feature type="non-terminal residue" evidence="1">
    <location>
        <position position="1"/>
    </location>
</feature>
<dbReference type="EMBL" id="JARKIK010000602">
    <property type="protein sequence ID" value="KAK8720298.1"/>
    <property type="molecule type" value="Genomic_DNA"/>
</dbReference>
<evidence type="ECO:0000313" key="1">
    <source>
        <dbReference type="EMBL" id="KAK8720298.1"/>
    </source>
</evidence>
<proteinExistence type="predicted"/>
<dbReference type="Gene3D" id="2.40.128.20">
    <property type="match status" value="1"/>
</dbReference>
<dbReference type="AlphaFoldDB" id="A0AAW0VSL3"/>
<feature type="non-terminal residue" evidence="1">
    <location>
        <position position="176"/>
    </location>
</feature>
<keyword evidence="2" id="KW-1185">Reference proteome</keyword>